<dbReference type="Proteomes" id="UP001302020">
    <property type="component" value="Chromosome"/>
</dbReference>
<evidence type="ECO:0000259" key="3">
    <source>
        <dbReference type="PROSITE" id="PS50110"/>
    </source>
</evidence>
<feature type="modified residue" description="4-aspartylphosphate" evidence="2">
    <location>
        <position position="52"/>
    </location>
</feature>
<keyword evidence="5" id="KW-1185">Reference proteome</keyword>
<dbReference type="PANTHER" id="PTHR44591">
    <property type="entry name" value="STRESS RESPONSE REGULATOR PROTEIN 1"/>
    <property type="match status" value="1"/>
</dbReference>
<dbReference type="PROSITE" id="PS50110">
    <property type="entry name" value="RESPONSE_REGULATORY"/>
    <property type="match status" value="1"/>
</dbReference>
<name>A0ABZ0JPC1_9XANT</name>
<accession>A0ABZ0JPC1</accession>
<dbReference type="SMART" id="SM00448">
    <property type="entry name" value="REC"/>
    <property type="match status" value="1"/>
</dbReference>
<dbReference type="EMBL" id="CP126172">
    <property type="protein sequence ID" value="WOS41664.1"/>
    <property type="molecule type" value="Genomic_DNA"/>
</dbReference>
<evidence type="ECO:0000313" key="4">
    <source>
        <dbReference type="EMBL" id="WOS41664.1"/>
    </source>
</evidence>
<dbReference type="InterPro" id="IPR011006">
    <property type="entry name" value="CheY-like_superfamily"/>
</dbReference>
<reference evidence="4 5" key="1">
    <citation type="submission" date="2023-05" db="EMBL/GenBank/DDBJ databases">
        <title>Xanthomonas rydalmerenesis sp. nov., a novel Xanthomonas species isolated from Fragaria x ananassa.</title>
        <authorList>
            <person name="McKnight D.J.E."/>
            <person name="Wong-Bajracharya J."/>
            <person name="Okoh E.B."/>
            <person name="Snijders F."/>
            <person name="Lidbetter F."/>
            <person name="Webster J."/>
            <person name="Djordjevic S.P."/>
            <person name="Bogema D.R."/>
            <person name="Chapman T.A."/>
        </authorList>
    </citation>
    <scope>NUCLEOTIDE SEQUENCE [LARGE SCALE GENOMIC DNA]</scope>
    <source>
        <strain evidence="4 5">DAR34883</strain>
    </source>
</reference>
<evidence type="ECO:0000256" key="1">
    <source>
        <dbReference type="ARBA" id="ARBA00022553"/>
    </source>
</evidence>
<gene>
    <name evidence="4" type="ORF">QN243_04150</name>
</gene>
<sequence>MKRILIIDDAATVRLYHRSILESAGHGVEEAINGIEALEKALCAPYDLYLVDVNMPKLDGYGFLRELRDQPIPQAPALMISTESDPIDERKAYAAGANFYLVKPAKPEELLIYAGLLLGEIAA</sequence>
<protein>
    <submittedName>
        <fullName evidence="4">Response regulator</fullName>
    </submittedName>
</protein>
<feature type="domain" description="Response regulatory" evidence="3">
    <location>
        <begin position="3"/>
        <end position="118"/>
    </location>
</feature>
<proteinExistence type="predicted"/>
<keyword evidence="1 2" id="KW-0597">Phosphoprotein</keyword>
<dbReference type="InterPro" id="IPR001789">
    <property type="entry name" value="Sig_transdc_resp-reg_receiver"/>
</dbReference>
<dbReference type="RefSeq" id="WP_160966800.1">
    <property type="nucleotide sequence ID" value="NZ_CP126170.1"/>
</dbReference>
<dbReference type="PANTHER" id="PTHR44591:SF25">
    <property type="entry name" value="CHEMOTAXIS TWO-COMPONENT RESPONSE REGULATOR"/>
    <property type="match status" value="1"/>
</dbReference>
<evidence type="ECO:0000256" key="2">
    <source>
        <dbReference type="PROSITE-ProRule" id="PRU00169"/>
    </source>
</evidence>
<organism evidence="4 5">
    <name type="scientific">Xanthomonas rydalmerensis</name>
    <dbReference type="NCBI Taxonomy" id="3046274"/>
    <lineage>
        <taxon>Bacteria</taxon>
        <taxon>Pseudomonadati</taxon>
        <taxon>Pseudomonadota</taxon>
        <taxon>Gammaproteobacteria</taxon>
        <taxon>Lysobacterales</taxon>
        <taxon>Lysobacteraceae</taxon>
        <taxon>Xanthomonas</taxon>
    </lineage>
</organism>
<dbReference type="Pfam" id="PF00072">
    <property type="entry name" value="Response_reg"/>
    <property type="match status" value="1"/>
</dbReference>
<evidence type="ECO:0000313" key="5">
    <source>
        <dbReference type="Proteomes" id="UP001302020"/>
    </source>
</evidence>
<dbReference type="Gene3D" id="3.40.50.2300">
    <property type="match status" value="1"/>
</dbReference>
<dbReference type="SUPFAM" id="SSF52172">
    <property type="entry name" value="CheY-like"/>
    <property type="match status" value="1"/>
</dbReference>
<dbReference type="InterPro" id="IPR050595">
    <property type="entry name" value="Bact_response_regulator"/>
</dbReference>